<organism evidence="3 4">
    <name type="scientific">Dreissena polymorpha</name>
    <name type="common">Zebra mussel</name>
    <name type="synonym">Mytilus polymorpha</name>
    <dbReference type="NCBI Taxonomy" id="45954"/>
    <lineage>
        <taxon>Eukaryota</taxon>
        <taxon>Metazoa</taxon>
        <taxon>Spiralia</taxon>
        <taxon>Lophotrochozoa</taxon>
        <taxon>Mollusca</taxon>
        <taxon>Bivalvia</taxon>
        <taxon>Autobranchia</taxon>
        <taxon>Heteroconchia</taxon>
        <taxon>Euheterodonta</taxon>
        <taxon>Imparidentia</taxon>
        <taxon>Neoheterodontei</taxon>
        <taxon>Myida</taxon>
        <taxon>Dreissenoidea</taxon>
        <taxon>Dreissenidae</taxon>
        <taxon>Dreissena</taxon>
    </lineage>
</organism>
<sequence length="83" mass="8950">MATVTWPAVTATDNSGQAPTVFQSMQSGTTFQEGVYSVNVMATDSMGLSATCNFKVTVKGRQRHEKVDGLVVNPLHARKFVLC</sequence>
<dbReference type="AlphaFoldDB" id="A0A9D4FB92"/>
<evidence type="ECO:0000313" key="4">
    <source>
        <dbReference type="Proteomes" id="UP000828390"/>
    </source>
</evidence>
<keyword evidence="4" id="KW-1185">Reference proteome</keyword>
<dbReference type="PANTHER" id="PTHR24273:SF32">
    <property type="entry name" value="HYALIN"/>
    <property type="match status" value="1"/>
</dbReference>
<protein>
    <recommendedName>
        <fullName evidence="2">HYR domain-containing protein</fullName>
    </recommendedName>
</protein>
<proteinExistence type="predicted"/>
<keyword evidence="1" id="KW-0677">Repeat</keyword>
<dbReference type="InterPro" id="IPR013783">
    <property type="entry name" value="Ig-like_fold"/>
</dbReference>
<dbReference type="PROSITE" id="PS50825">
    <property type="entry name" value="HYR"/>
    <property type="match status" value="1"/>
</dbReference>
<comment type="caution">
    <text evidence="3">The sequence shown here is derived from an EMBL/GenBank/DDBJ whole genome shotgun (WGS) entry which is preliminary data.</text>
</comment>
<dbReference type="Proteomes" id="UP000828390">
    <property type="component" value="Unassembled WGS sequence"/>
</dbReference>
<dbReference type="Pfam" id="PF02494">
    <property type="entry name" value="HYR"/>
    <property type="match status" value="1"/>
</dbReference>
<dbReference type="PANTHER" id="PTHR24273">
    <property type="entry name" value="FI04643P-RELATED"/>
    <property type="match status" value="1"/>
</dbReference>
<name>A0A9D4FB92_DREPO</name>
<reference evidence="3" key="1">
    <citation type="journal article" date="2019" name="bioRxiv">
        <title>The Genome of the Zebra Mussel, Dreissena polymorpha: A Resource for Invasive Species Research.</title>
        <authorList>
            <person name="McCartney M.A."/>
            <person name="Auch B."/>
            <person name="Kono T."/>
            <person name="Mallez S."/>
            <person name="Zhang Y."/>
            <person name="Obille A."/>
            <person name="Becker A."/>
            <person name="Abrahante J.E."/>
            <person name="Garbe J."/>
            <person name="Badalamenti J.P."/>
            <person name="Herman A."/>
            <person name="Mangelson H."/>
            <person name="Liachko I."/>
            <person name="Sullivan S."/>
            <person name="Sone E.D."/>
            <person name="Koren S."/>
            <person name="Silverstein K.A.T."/>
            <person name="Beckman K.B."/>
            <person name="Gohl D.M."/>
        </authorList>
    </citation>
    <scope>NUCLEOTIDE SEQUENCE</scope>
    <source>
        <strain evidence="3">Duluth1</strain>
        <tissue evidence="3">Whole animal</tissue>
    </source>
</reference>
<evidence type="ECO:0000259" key="2">
    <source>
        <dbReference type="PROSITE" id="PS50825"/>
    </source>
</evidence>
<feature type="domain" description="HYR" evidence="2">
    <location>
        <begin position="1"/>
        <end position="60"/>
    </location>
</feature>
<evidence type="ECO:0000256" key="1">
    <source>
        <dbReference type="ARBA" id="ARBA00022737"/>
    </source>
</evidence>
<accession>A0A9D4FB92</accession>
<evidence type="ECO:0000313" key="3">
    <source>
        <dbReference type="EMBL" id="KAH3795819.1"/>
    </source>
</evidence>
<reference evidence="3" key="2">
    <citation type="submission" date="2020-11" db="EMBL/GenBank/DDBJ databases">
        <authorList>
            <person name="McCartney M.A."/>
            <person name="Auch B."/>
            <person name="Kono T."/>
            <person name="Mallez S."/>
            <person name="Becker A."/>
            <person name="Gohl D.M."/>
            <person name="Silverstein K.A.T."/>
            <person name="Koren S."/>
            <person name="Bechman K.B."/>
            <person name="Herman A."/>
            <person name="Abrahante J.E."/>
            <person name="Garbe J."/>
        </authorList>
    </citation>
    <scope>NUCLEOTIDE SEQUENCE</scope>
    <source>
        <strain evidence="3">Duluth1</strain>
        <tissue evidence="3">Whole animal</tissue>
    </source>
</reference>
<dbReference type="EMBL" id="JAIWYP010000007">
    <property type="protein sequence ID" value="KAH3795819.1"/>
    <property type="molecule type" value="Genomic_DNA"/>
</dbReference>
<dbReference type="Gene3D" id="2.60.40.10">
    <property type="entry name" value="Immunoglobulins"/>
    <property type="match status" value="1"/>
</dbReference>
<dbReference type="InterPro" id="IPR003410">
    <property type="entry name" value="HYR_dom"/>
</dbReference>
<gene>
    <name evidence="3" type="ORF">DPMN_149380</name>
</gene>